<gene>
    <name evidence="4" type="primary">ARHGAP6</name>
</gene>
<feature type="region of interest" description="Disordered" evidence="2">
    <location>
        <begin position="559"/>
        <end position="600"/>
    </location>
</feature>
<dbReference type="InterPro" id="IPR008936">
    <property type="entry name" value="Rho_GTPase_activation_prot"/>
</dbReference>
<feature type="compositionally biased region" description="Low complexity" evidence="2">
    <location>
        <begin position="569"/>
        <end position="580"/>
    </location>
</feature>
<dbReference type="Pfam" id="PF00620">
    <property type="entry name" value="RhoGAP"/>
    <property type="match status" value="1"/>
</dbReference>
<evidence type="ECO:0000313" key="4">
    <source>
        <dbReference type="EMBL" id="CDG72004.1"/>
    </source>
</evidence>
<protein>
    <submittedName>
        <fullName evidence="4">Rho GTPase-activating protein 6</fullName>
    </submittedName>
</protein>
<accession>T2MIR6</accession>
<feature type="domain" description="Rho-GAP" evidence="3">
    <location>
        <begin position="270"/>
        <end position="476"/>
    </location>
</feature>
<sequence length="791" mass="91544">SETKEWLGKQPPDCAIEMENCVLNKEQSFSIKTEDVPRRKKLSSVINRTKKTRSRIHNEGASLWTPMENSRWKSGEKVVELKDISLHQLTESEREKLKQYGLERLRENNFDCHLIIPKDTQVAARRRWKKLMILRKKAKNESSEKASPRPYNPVFSVDLNQVIENDKLIEKAQKEAMQKLDKNEELGENFETNEKDQSNKNSITRTKVCEEAFTTEDHEDYNLNYFRTICTLQEEDEDEWSTNKRKSRLIEALALSSTSASSLCILDKEIEFKQLPLQIPKVILQTTEFITKFALNTVGIFRTGGSKKRVTQMKSDYDRGFFGVINEESNPNDVAALLKEFLRCLPDPLLTRELYQVFLSLAKKETQTKEEKVEIIQQLIWLLPVANRDTLECLLNCLRMVADHSQNSKDEFNNEICGNKMDSLNLATLMAPNILHRCKTYKSSNAYQVDEALNPDDNKASIEIVTLMIDYNKELFKISANTHDKILRMLLVDDPETIDYVLRKKPTIEQELTKNGVQTIPKAKSIKRISSFDERIGNTIGTQVFTCTDDNKKFEKSNSFNGYLRMKRNSTNSRPSSTRSDPNDRNSVRKSLNEPSPRRRKRSAFLGELEAFKRNSSPRDSGVVLTSIHCVQDDDRLLVDIKDKRSYSESVVLRRENFRGRDSYDSAYNSGINNFRMSELGSVRVSQEVSELTSLEMNENAEKLRLTFLNEVLESPPFLSPQLHVKKKETRKISMPILPNKEYFPLHRQKEISLDGIPSISFDNEWDPVLNWPYWRLPSIDSQMPSQETDL</sequence>
<feature type="non-terminal residue" evidence="4">
    <location>
        <position position="1"/>
    </location>
</feature>
<dbReference type="PANTHER" id="PTHR12635:SF7">
    <property type="entry name" value="RHO GTPASE ACTIVATING PROTEIN 6-RELATED"/>
    <property type="match status" value="1"/>
</dbReference>
<dbReference type="EMBL" id="HAAD01005772">
    <property type="protein sequence ID" value="CDG72004.1"/>
    <property type="molecule type" value="mRNA"/>
</dbReference>
<reference evidence="4" key="1">
    <citation type="journal article" date="2013" name="Genome Biol. Evol.">
        <title>Punctuated emergences of genetic and phenotypic innovations in eumetazoan, bilaterian, euteleostome, and hominidae ancestors.</title>
        <authorList>
            <person name="Wenger Y."/>
            <person name="Galliot B."/>
        </authorList>
    </citation>
    <scope>NUCLEOTIDE SEQUENCE</scope>
    <source>
        <tissue evidence="4">Whole animals</tissue>
    </source>
</reference>
<organism evidence="4">
    <name type="scientific">Hydra vulgaris</name>
    <name type="common">Hydra</name>
    <name type="synonym">Hydra attenuata</name>
    <dbReference type="NCBI Taxonomy" id="6087"/>
    <lineage>
        <taxon>Eukaryota</taxon>
        <taxon>Metazoa</taxon>
        <taxon>Cnidaria</taxon>
        <taxon>Hydrozoa</taxon>
        <taxon>Hydroidolina</taxon>
        <taxon>Anthoathecata</taxon>
        <taxon>Aplanulata</taxon>
        <taxon>Hydridae</taxon>
        <taxon>Hydra</taxon>
    </lineage>
</organism>
<dbReference type="SMART" id="SM00324">
    <property type="entry name" value="RhoGAP"/>
    <property type="match status" value="1"/>
</dbReference>
<dbReference type="InterPro" id="IPR000198">
    <property type="entry name" value="RhoGAP_dom"/>
</dbReference>
<dbReference type="InterPro" id="IPR037863">
    <property type="entry name" value="RHOGAP6/36"/>
</dbReference>
<dbReference type="GO" id="GO:0005096">
    <property type="term" value="F:GTPase activator activity"/>
    <property type="evidence" value="ECO:0007669"/>
    <property type="project" value="UniProtKB-KW"/>
</dbReference>
<dbReference type="PROSITE" id="PS50238">
    <property type="entry name" value="RHOGAP"/>
    <property type="match status" value="1"/>
</dbReference>
<proteinExistence type="evidence at transcript level"/>
<keyword evidence="1" id="KW-0343">GTPase activation</keyword>
<evidence type="ECO:0000259" key="3">
    <source>
        <dbReference type="PROSITE" id="PS50238"/>
    </source>
</evidence>
<dbReference type="SUPFAM" id="SSF48350">
    <property type="entry name" value="GTPase activation domain, GAP"/>
    <property type="match status" value="1"/>
</dbReference>
<dbReference type="OrthoDB" id="10024839at2759"/>
<name>T2MIR6_HYDVU</name>
<dbReference type="Gene3D" id="1.10.555.10">
    <property type="entry name" value="Rho GTPase activation protein"/>
    <property type="match status" value="1"/>
</dbReference>
<evidence type="ECO:0000256" key="2">
    <source>
        <dbReference type="SAM" id="MobiDB-lite"/>
    </source>
</evidence>
<dbReference type="AlphaFoldDB" id="T2MIR6"/>
<dbReference type="PANTHER" id="PTHR12635">
    <property type="entry name" value="RHO-GTPASE-ACTIVATING PROTEIN 6 FAMILY MEMBER"/>
    <property type="match status" value="1"/>
</dbReference>
<evidence type="ECO:0000256" key="1">
    <source>
        <dbReference type="ARBA" id="ARBA00022468"/>
    </source>
</evidence>
<dbReference type="GO" id="GO:0007165">
    <property type="term" value="P:signal transduction"/>
    <property type="evidence" value="ECO:0007669"/>
    <property type="project" value="InterPro"/>
</dbReference>